<gene>
    <name evidence="1" type="ORF">FMM08_22470</name>
</gene>
<sequence length="99" mass="10493">MRRYTPPVTSSMATSKVPEVRGRAAARAAGAVATWAACIASAEVAVMARTPARTVRREGAAEIEVGLVGASGELSWVVIDRLLVVVVRCRSSQGREPTW</sequence>
<organism evidence="1 2">
    <name type="scientific">Quadrisphaera setariae</name>
    <dbReference type="NCBI Taxonomy" id="2593304"/>
    <lineage>
        <taxon>Bacteria</taxon>
        <taxon>Bacillati</taxon>
        <taxon>Actinomycetota</taxon>
        <taxon>Actinomycetes</taxon>
        <taxon>Kineosporiales</taxon>
        <taxon>Kineosporiaceae</taxon>
        <taxon>Quadrisphaera</taxon>
    </lineage>
</organism>
<evidence type="ECO:0000313" key="2">
    <source>
        <dbReference type="Proteomes" id="UP000321234"/>
    </source>
</evidence>
<dbReference type="EMBL" id="VKAC01000023">
    <property type="protein sequence ID" value="TXR51301.1"/>
    <property type="molecule type" value="Genomic_DNA"/>
</dbReference>
<reference evidence="1 2" key="1">
    <citation type="submission" date="2019-07" db="EMBL/GenBank/DDBJ databases">
        <title>Quadrisphaera sp. strain DD2A genome sequencing and assembly.</title>
        <authorList>
            <person name="Kim I."/>
        </authorList>
    </citation>
    <scope>NUCLEOTIDE SEQUENCE [LARGE SCALE GENOMIC DNA]</scope>
    <source>
        <strain evidence="1 2">DD2A</strain>
    </source>
</reference>
<proteinExistence type="predicted"/>
<dbReference type="AlphaFoldDB" id="A0A5C8Z253"/>
<evidence type="ECO:0000313" key="1">
    <source>
        <dbReference type="EMBL" id="TXR51301.1"/>
    </source>
</evidence>
<comment type="caution">
    <text evidence="1">The sequence shown here is derived from an EMBL/GenBank/DDBJ whole genome shotgun (WGS) entry which is preliminary data.</text>
</comment>
<accession>A0A5C8Z253</accession>
<keyword evidence="2" id="KW-1185">Reference proteome</keyword>
<protein>
    <submittedName>
        <fullName evidence="1">Uncharacterized protein</fullName>
    </submittedName>
</protein>
<dbReference type="Proteomes" id="UP000321234">
    <property type="component" value="Unassembled WGS sequence"/>
</dbReference>
<name>A0A5C8Z253_9ACTN</name>